<protein>
    <submittedName>
        <fullName evidence="2">Protein serine/threonine kinase, putative</fullName>
    </submittedName>
</protein>
<dbReference type="InterPro" id="IPR053215">
    <property type="entry name" value="TKL_Ser/Thr_kinase"/>
</dbReference>
<dbReference type="InterPro" id="IPR011009">
    <property type="entry name" value="Kinase-like_dom_sf"/>
</dbReference>
<evidence type="ECO:0000313" key="2">
    <source>
        <dbReference type="EMBL" id="ELP90867.1"/>
    </source>
</evidence>
<dbReference type="SUPFAM" id="SSF56112">
    <property type="entry name" value="Protein kinase-like (PK-like)"/>
    <property type="match status" value="1"/>
</dbReference>
<keyword evidence="3" id="KW-1185">Reference proteome</keyword>
<proteinExistence type="predicted"/>
<dbReference type="GO" id="GO:0005524">
    <property type="term" value="F:ATP binding"/>
    <property type="evidence" value="ECO:0007669"/>
    <property type="project" value="InterPro"/>
</dbReference>
<dbReference type="GeneID" id="14889895"/>
<dbReference type="PANTHER" id="PTHR45756">
    <property type="entry name" value="PALMITOYLTRANSFERASE"/>
    <property type="match status" value="1"/>
</dbReference>
<evidence type="ECO:0000313" key="3">
    <source>
        <dbReference type="Proteomes" id="UP000014680"/>
    </source>
</evidence>
<dbReference type="KEGG" id="eiv:EIN_359500"/>
<dbReference type="AlphaFoldDB" id="A0A0A1U7P8"/>
<dbReference type="PANTHER" id="PTHR45756:SF1">
    <property type="entry name" value="PROTEIN KINASE DOMAIN CONTAINING PROTEIN"/>
    <property type="match status" value="1"/>
</dbReference>
<accession>A0A0A1U7P8</accession>
<dbReference type="RefSeq" id="XP_004257638.1">
    <property type="nucleotide sequence ID" value="XM_004257590.1"/>
</dbReference>
<dbReference type="PROSITE" id="PS50011">
    <property type="entry name" value="PROTEIN_KINASE_DOM"/>
    <property type="match status" value="1"/>
</dbReference>
<evidence type="ECO:0000259" key="1">
    <source>
        <dbReference type="PROSITE" id="PS50011"/>
    </source>
</evidence>
<feature type="domain" description="Protein kinase" evidence="1">
    <location>
        <begin position="1"/>
        <end position="109"/>
    </location>
</feature>
<name>A0A0A1U7P8_ENTIV</name>
<dbReference type="EMBL" id="KB206483">
    <property type="protein sequence ID" value="ELP90867.1"/>
    <property type="molecule type" value="Genomic_DNA"/>
</dbReference>
<dbReference type="Proteomes" id="UP000014680">
    <property type="component" value="Unassembled WGS sequence"/>
</dbReference>
<dbReference type="Pfam" id="PF00069">
    <property type="entry name" value="Pkinase"/>
    <property type="match status" value="1"/>
</dbReference>
<keyword evidence="2" id="KW-0418">Kinase</keyword>
<dbReference type="VEuPathDB" id="AmoebaDB:EIN_359500"/>
<keyword evidence="2" id="KW-0808">Transferase</keyword>
<dbReference type="GO" id="GO:0004672">
    <property type="term" value="F:protein kinase activity"/>
    <property type="evidence" value="ECO:0007669"/>
    <property type="project" value="InterPro"/>
</dbReference>
<dbReference type="OrthoDB" id="30536at2759"/>
<organism evidence="2 3">
    <name type="scientific">Entamoeba invadens IP1</name>
    <dbReference type="NCBI Taxonomy" id="370355"/>
    <lineage>
        <taxon>Eukaryota</taxon>
        <taxon>Amoebozoa</taxon>
        <taxon>Evosea</taxon>
        <taxon>Archamoebae</taxon>
        <taxon>Mastigamoebida</taxon>
        <taxon>Entamoebidae</taxon>
        <taxon>Entamoeba</taxon>
    </lineage>
</organism>
<dbReference type="InterPro" id="IPR000719">
    <property type="entry name" value="Prot_kinase_dom"/>
</dbReference>
<gene>
    <name evidence="2" type="ORF">EIN_359500</name>
</gene>
<sequence length="109" mass="12625">MLISNMTFTKGVGTPKYMAPEILNRKHYTDLADVYSFGITFLEIMKWEDAFPKEKFKMAWDIADFVAAGSVLPKPINVSDIDYKVFLSLTCKYENRCQMKEVVQKLEQL</sequence>
<dbReference type="Gene3D" id="1.10.510.10">
    <property type="entry name" value="Transferase(Phosphotransferase) domain 1"/>
    <property type="match status" value="1"/>
</dbReference>
<reference evidence="2 3" key="1">
    <citation type="submission" date="2012-10" db="EMBL/GenBank/DDBJ databases">
        <authorList>
            <person name="Zafar N."/>
            <person name="Inman J."/>
            <person name="Hall N."/>
            <person name="Lorenzi H."/>
            <person name="Caler E."/>
        </authorList>
    </citation>
    <scope>NUCLEOTIDE SEQUENCE [LARGE SCALE GENOMIC DNA]</scope>
    <source>
        <strain evidence="2 3">IP1</strain>
    </source>
</reference>